<sequence>MISIIISSVNKRNLDNVSKNVATSIGVPYEIIAFYNGTGERGICEIYNEGAKKASFDILCFMHEDILIKTSNWGIEVINNFEKDKSLGLIGIAGSSFKTLAPSGWGSPVYEIDTNFYNYEQHFKHSDKKTFHTCHNPRGRNLENVVVLDGVWLCTTKEVFSKCSFDQSLFKGFHCYDLDFSLSVGKHFNVAVTFDILIEHFSEGGYNKEWFYDTLKLHNKWRMELPKSIEPISERLIAQMEKKAFLRILFKMINLGFSNKYLFNFLRDYRKHSKISNSLYWKLVYYLIKMIYLGKTVD</sequence>
<feature type="domain" description="Streptomycin biosynthesis protein StrF" evidence="1">
    <location>
        <begin position="18"/>
        <end position="187"/>
    </location>
</feature>
<dbReference type="EMBL" id="JAPJUH010000006">
    <property type="protein sequence ID" value="MCX3267158.1"/>
    <property type="molecule type" value="Genomic_DNA"/>
</dbReference>
<evidence type="ECO:0000313" key="3">
    <source>
        <dbReference type="Proteomes" id="UP001142592"/>
    </source>
</evidence>
<dbReference type="Gene3D" id="3.90.550.10">
    <property type="entry name" value="Spore Coat Polysaccharide Biosynthesis Protein SpsA, Chain A"/>
    <property type="match status" value="1"/>
</dbReference>
<evidence type="ECO:0000313" key="2">
    <source>
        <dbReference type="EMBL" id="MCX3267158.1"/>
    </source>
</evidence>
<reference evidence="2" key="1">
    <citation type="submission" date="2022-11" db="EMBL/GenBank/DDBJ databases">
        <authorList>
            <person name="Graham C."/>
            <person name="Newman J.D."/>
        </authorList>
    </citation>
    <scope>NUCLEOTIDE SEQUENCE</scope>
    <source>
        <strain evidence="2">DSM 19486</strain>
    </source>
</reference>
<dbReference type="Proteomes" id="UP001142592">
    <property type="component" value="Unassembled WGS sequence"/>
</dbReference>
<dbReference type="InterPro" id="IPR029044">
    <property type="entry name" value="Nucleotide-diphossugar_trans"/>
</dbReference>
<dbReference type="AlphaFoldDB" id="A0A9X3DG29"/>
<dbReference type="InterPro" id="IPR059123">
    <property type="entry name" value="StrF_dom"/>
</dbReference>
<organism evidence="2 3">
    <name type="scientific">Pedobacter agri</name>
    <dbReference type="NCBI Taxonomy" id="454586"/>
    <lineage>
        <taxon>Bacteria</taxon>
        <taxon>Pseudomonadati</taxon>
        <taxon>Bacteroidota</taxon>
        <taxon>Sphingobacteriia</taxon>
        <taxon>Sphingobacteriales</taxon>
        <taxon>Sphingobacteriaceae</taxon>
        <taxon>Pedobacter</taxon>
    </lineage>
</organism>
<keyword evidence="3" id="KW-1185">Reference proteome</keyword>
<evidence type="ECO:0000259" key="1">
    <source>
        <dbReference type="Pfam" id="PF13712"/>
    </source>
</evidence>
<dbReference type="Pfam" id="PF13712">
    <property type="entry name" value="Glyco_tranf_2_5"/>
    <property type="match status" value="1"/>
</dbReference>
<protein>
    <submittedName>
        <fullName evidence="2">Glycosyltransferase</fullName>
    </submittedName>
</protein>
<name>A0A9X3DG29_9SPHI</name>
<comment type="caution">
    <text evidence="2">The sequence shown here is derived from an EMBL/GenBank/DDBJ whole genome shotgun (WGS) entry which is preliminary data.</text>
</comment>
<dbReference type="SUPFAM" id="SSF53448">
    <property type="entry name" value="Nucleotide-diphospho-sugar transferases"/>
    <property type="match status" value="1"/>
</dbReference>
<gene>
    <name evidence="2" type="ORF">OQZ29_20525</name>
</gene>
<accession>A0A9X3DG29</accession>
<dbReference type="RefSeq" id="WP_266270929.1">
    <property type="nucleotide sequence ID" value="NZ_JAPJUH010000006.1"/>
</dbReference>
<proteinExistence type="predicted"/>